<feature type="coiled-coil region" evidence="1">
    <location>
        <begin position="10"/>
        <end position="41"/>
    </location>
</feature>
<sequence length="84" mass="9550">MLVTELNMCIENLVGKRQALENAIRAEIEELDEDQVEARERLLLQYGDAWRNHQINPGISSVKQWLNQKIQSGDSTGDTAEGHM</sequence>
<dbReference type="AlphaFoldDB" id="A0AAD6JQU8"/>
<comment type="caution">
    <text evidence="2">The sequence shown here is derived from an EMBL/GenBank/DDBJ whole genome shotgun (WGS) entry which is preliminary data.</text>
</comment>
<organism evidence="2 3">
    <name type="scientific">Salix udensis</name>
    <dbReference type="NCBI Taxonomy" id="889485"/>
    <lineage>
        <taxon>Eukaryota</taxon>
        <taxon>Viridiplantae</taxon>
        <taxon>Streptophyta</taxon>
        <taxon>Embryophyta</taxon>
        <taxon>Tracheophyta</taxon>
        <taxon>Spermatophyta</taxon>
        <taxon>Magnoliopsida</taxon>
        <taxon>eudicotyledons</taxon>
        <taxon>Gunneridae</taxon>
        <taxon>Pentapetalae</taxon>
        <taxon>rosids</taxon>
        <taxon>fabids</taxon>
        <taxon>Malpighiales</taxon>
        <taxon>Salicaceae</taxon>
        <taxon>Saliceae</taxon>
        <taxon>Salix</taxon>
    </lineage>
</organism>
<name>A0AAD6JQU8_9ROSI</name>
<gene>
    <name evidence="2" type="ORF">OIU84_009210</name>
</gene>
<accession>A0AAD6JQU8</accession>
<reference evidence="2 3" key="1">
    <citation type="journal article" date="2023" name="Int. J. Mol. Sci.">
        <title>De Novo Assembly and Annotation of 11 Diverse Shrub Willow (Salix) Genomes Reveals Novel Gene Organization in Sex-Linked Regions.</title>
        <authorList>
            <person name="Hyden B."/>
            <person name="Feng K."/>
            <person name="Yates T.B."/>
            <person name="Jawdy S."/>
            <person name="Cereghino C."/>
            <person name="Smart L.B."/>
            <person name="Muchero W."/>
        </authorList>
    </citation>
    <scope>NUCLEOTIDE SEQUENCE [LARGE SCALE GENOMIC DNA]</scope>
    <source>
        <tissue evidence="2">Shoot tip</tissue>
    </source>
</reference>
<keyword evidence="1" id="KW-0175">Coiled coil</keyword>
<evidence type="ECO:0000313" key="3">
    <source>
        <dbReference type="Proteomes" id="UP001162972"/>
    </source>
</evidence>
<dbReference type="Proteomes" id="UP001162972">
    <property type="component" value="Chromosome 9"/>
</dbReference>
<evidence type="ECO:0000256" key="1">
    <source>
        <dbReference type="SAM" id="Coils"/>
    </source>
</evidence>
<protein>
    <submittedName>
        <fullName evidence="2">Uncharacterized protein</fullName>
    </submittedName>
</protein>
<proteinExistence type="predicted"/>
<evidence type="ECO:0000313" key="2">
    <source>
        <dbReference type="EMBL" id="KAJ6409666.1"/>
    </source>
</evidence>
<keyword evidence="3" id="KW-1185">Reference proteome</keyword>
<dbReference type="EMBL" id="JAPFFJ010000015">
    <property type="protein sequence ID" value="KAJ6409666.1"/>
    <property type="molecule type" value="Genomic_DNA"/>
</dbReference>